<dbReference type="Pfam" id="PF04107">
    <property type="entry name" value="GCS2"/>
    <property type="match status" value="1"/>
</dbReference>
<dbReference type="PROSITE" id="PS51371">
    <property type="entry name" value="CBS"/>
    <property type="match status" value="2"/>
</dbReference>
<dbReference type="Gene3D" id="3.10.580.10">
    <property type="entry name" value="CBS-domain"/>
    <property type="match status" value="1"/>
</dbReference>
<proteinExistence type="predicted"/>
<feature type="domain" description="CBS" evidence="2">
    <location>
        <begin position="504"/>
        <end position="561"/>
    </location>
</feature>
<dbReference type="SUPFAM" id="SSF55931">
    <property type="entry name" value="Glutamine synthetase/guanido kinase"/>
    <property type="match status" value="1"/>
</dbReference>
<dbReference type="AlphaFoldDB" id="A0A967ANU1"/>
<organism evidence="3 4">
    <name type="scientific">Pelagihabitans pacificus</name>
    <dbReference type="NCBI Taxonomy" id="2696054"/>
    <lineage>
        <taxon>Bacteria</taxon>
        <taxon>Pseudomonadati</taxon>
        <taxon>Bacteroidota</taxon>
        <taxon>Flavobacteriia</taxon>
        <taxon>Flavobacteriales</taxon>
        <taxon>Flavobacteriaceae</taxon>
        <taxon>Pelagihabitans</taxon>
    </lineage>
</organism>
<feature type="domain" description="CBS" evidence="2">
    <location>
        <begin position="569"/>
        <end position="626"/>
    </location>
</feature>
<dbReference type="InterPro" id="IPR014746">
    <property type="entry name" value="Gln_synth/guanido_kin_cat_dom"/>
</dbReference>
<keyword evidence="1" id="KW-0129">CBS domain</keyword>
<sequence>MGEHKVKRIGKQEERMAFIQHLLNDVQALEQLVKKGLIEDDVVRIGAEQEFCLVTKDWRPSKKAMEILKDIDEPHFTTELARYNLEINLDPLVLEKDCFRKMMSQLKSLLTLASEIADRHDTRVVLTGILPTISKKELHKDFMTPSPRYDALNEVMRQFRGSDFSLHLKGVDELSVTHDSVLFEACNTSFQMHLQIPSHDFIKSYNWAQAIAGPVMGICCNSPLLMGRELWYETRIALFQQSLDTRSSSYAIKDQQPRVAFGTRWATGSATAVFKEDIALHEVALSKPIQANALDEIKKGKIPKLDALKLHNGTVYRWNRPCYGIGGGKPHLRIENRYIPSGPSVVDEIANFVFWVGLMVGRPSEFDDMPGCMDFRDAKSNFIKAARTGKESVLIWKNKCYSVRKLVIEELLPIAREGLRKKEVEEEDIDFFLKVIEDRANGTTGARWQIDNYRKLTTGMKRDDALVMLTKNINDNQQNGKVVNDWPEVPIIKPDTATLVGHIMSTALFTVHEEDLSDLATSIMNWRNIHHMPVVGRSGELVGLLTWTHMEKYRSKKSDKEVSRVADIMVKKVYYVGTTTPINEAVELMKEHQIGCLPVVSEGILVGIISKNDIVSSSYGQGIQQSTEEIH</sequence>
<evidence type="ECO:0000313" key="4">
    <source>
        <dbReference type="Proteomes" id="UP000707206"/>
    </source>
</evidence>
<evidence type="ECO:0000313" key="3">
    <source>
        <dbReference type="EMBL" id="NHF57741.1"/>
    </source>
</evidence>
<evidence type="ECO:0000256" key="1">
    <source>
        <dbReference type="PROSITE-ProRule" id="PRU00703"/>
    </source>
</evidence>
<dbReference type="InterPro" id="IPR046342">
    <property type="entry name" value="CBS_dom_sf"/>
</dbReference>
<dbReference type="Gene3D" id="3.30.590.20">
    <property type="match status" value="1"/>
</dbReference>
<dbReference type="PANTHER" id="PTHR36510:SF3">
    <property type="entry name" value="CONSERVED PROTEIN"/>
    <property type="match status" value="1"/>
</dbReference>
<accession>A0A967ANU1</accession>
<dbReference type="EMBL" id="VIKU02000001">
    <property type="protein sequence ID" value="NHF57741.1"/>
    <property type="molecule type" value="Genomic_DNA"/>
</dbReference>
<dbReference type="GO" id="GO:0016879">
    <property type="term" value="F:ligase activity, forming carbon-nitrogen bonds"/>
    <property type="evidence" value="ECO:0007669"/>
    <property type="project" value="TreeGrafter"/>
</dbReference>
<name>A0A967ANU1_9FLAO</name>
<dbReference type="InterPro" id="IPR006336">
    <property type="entry name" value="GCS2"/>
</dbReference>
<dbReference type="Pfam" id="PF00571">
    <property type="entry name" value="CBS"/>
    <property type="match status" value="2"/>
</dbReference>
<keyword evidence="4" id="KW-1185">Reference proteome</keyword>
<evidence type="ECO:0000259" key="2">
    <source>
        <dbReference type="PROSITE" id="PS51371"/>
    </source>
</evidence>
<dbReference type="RefSeq" id="WP_152572275.1">
    <property type="nucleotide sequence ID" value="NZ_VIKU02000001.1"/>
</dbReference>
<reference evidence="3" key="1">
    <citation type="submission" date="2019-07" db="EMBL/GenBank/DDBJ databases">
        <authorList>
            <person name="De-Chao Zhang Q."/>
        </authorList>
    </citation>
    <scope>NUCLEOTIDE SEQUENCE</scope>
    <source>
        <strain evidence="3">TP-CH-4</strain>
    </source>
</reference>
<dbReference type="Proteomes" id="UP000707206">
    <property type="component" value="Unassembled WGS sequence"/>
</dbReference>
<dbReference type="PANTHER" id="PTHR36510">
    <property type="entry name" value="GLUTAMATE--CYSTEINE LIGASE 2-RELATED"/>
    <property type="match status" value="1"/>
</dbReference>
<comment type="caution">
    <text evidence="3">The sequence shown here is derived from an EMBL/GenBank/DDBJ whole genome shotgun (WGS) entry which is preliminary data.</text>
</comment>
<dbReference type="SUPFAM" id="SSF54631">
    <property type="entry name" value="CBS-domain pair"/>
    <property type="match status" value="1"/>
</dbReference>
<dbReference type="SMART" id="SM00116">
    <property type="entry name" value="CBS"/>
    <property type="match status" value="2"/>
</dbReference>
<reference evidence="3" key="2">
    <citation type="submission" date="2020-03" db="EMBL/GenBank/DDBJ databases">
        <title>Flavobacteriaceae bacterium strain TP-CH-4, a member of the family Flavobacteriaceae isolated from a deep-sea seamount.</title>
        <authorList>
            <person name="Zhang D.-C."/>
        </authorList>
    </citation>
    <scope>NUCLEOTIDE SEQUENCE</scope>
    <source>
        <strain evidence="3">TP-CH-4</strain>
    </source>
</reference>
<gene>
    <name evidence="3" type="ORF">FK220_000205</name>
</gene>
<dbReference type="InterPro" id="IPR000644">
    <property type="entry name" value="CBS_dom"/>
</dbReference>
<dbReference type="InterPro" id="IPR050141">
    <property type="entry name" value="GCL_type2/YbdK_subfam"/>
</dbReference>
<protein>
    <submittedName>
        <fullName evidence="3">CBS domain-containing protein</fullName>
    </submittedName>
</protein>